<dbReference type="RefSeq" id="WP_285981565.1">
    <property type="nucleotide sequence ID" value="NZ_JASVDS010000002.1"/>
</dbReference>
<evidence type="ECO:0000259" key="3">
    <source>
        <dbReference type="PROSITE" id="PS50111"/>
    </source>
</evidence>
<dbReference type="Gene3D" id="6.10.250.3200">
    <property type="match status" value="1"/>
</dbReference>
<feature type="region of interest" description="Disordered" evidence="2">
    <location>
        <begin position="1"/>
        <end position="72"/>
    </location>
</feature>
<keyword evidence="1" id="KW-0807">Transducer</keyword>
<dbReference type="PRINTS" id="PR00260">
    <property type="entry name" value="CHEMTRNSDUCR"/>
</dbReference>
<reference evidence="4 5" key="1">
    <citation type="submission" date="2023-06" db="EMBL/GenBank/DDBJ databases">
        <title>Pelomonas sp. APW6 16S ribosomal RNA gene genome sequencing and assembly.</title>
        <authorList>
            <person name="Woo H."/>
        </authorList>
    </citation>
    <scope>NUCLEOTIDE SEQUENCE [LARGE SCALE GENOMIC DNA]</scope>
    <source>
        <strain evidence="4 5">APW6</strain>
    </source>
</reference>
<accession>A0ABT7LF17</accession>
<keyword evidence="5" id="KW-1185">Reference proteome</keyword>
<feature type="compositionally biased region" description="Low complexity" evidence="2">
    <location>
        <begin position="31"/>
        <end position="49"/>
    </location>
</feature>
<evidence type="ECO:0000313" key="5">
    <source>
        <dbReference type="Proteomes" id="UP001238603"/>
    </source>
</evidence>
<dbReference type="Proteomes" id="UP001238603">
    <property type="component" value="Unassembled WGS sequence"/>
</dbReference>
<comment type="caution">
    <text evidence="4">The sequence shown here is derived from an EMBL/GenBank/DDBJ whole genome shotgun (WGS) entry which is preliminary data.</text>
</comment>
<dbReference type="EMBL" id="JASVDS010000002">
    <property type="protein sequence ID" value="MDL5031432.1"/>
    <property type="molecule type" value="Genomic_DNA"/>
</dbReference>
<sequence length="151" mass="15329">MPAPSPSTASAPKADCTRRPCSTRRCDARPAPRLNRRAAPGGRSGAVRGARGRTRRHAGARGGDAGRDPAGRSARVGAIAGVFDGMALHSHLLTLNAAVMAARGIEPGRGFAVMASEGREVKAWSRASAERVAAGGRPVAATGGAREGRSA</sequence>
<dbReference type="InterPro" id="IPR004090">
    <property type="entry name" value="Chemotax_Me-accpt_rcpt"/>
</dbReference>
<dbReference type="SUPFAM" id="SSF58104">
    <property type="entry name" value="Methyl-accepting chemotaxis protein (MCP) signaling domain"/>
    <property type="match status" value="1"/>
</dbReference>
<proteinExistence type="predicted"/>
<evidence type="ECO:0000256" key="1">
    <source>
        <dbReference type="PROSITE-ProRule" id="PRU00284"/>
    </source>
</evidence>
<evidence type="ECO:0000313" key="4">
    <source>
        <dbReference type="EMBL" id="MDL5031432.1"/>
    </source>
</evidence>
<dbReference type="InterPro" id="IPR004089">
    <property type="entry name" value="MCPsignal_dom"/>
</dbReference>
<dbReference type="Pfam" id="PF00015">
    <property type="entry name" value="MCPsignal"/>
    <property type="match status" value="1"/>
</dbReference>
<evidence type="ECO:0000256" key="2">
    <source>
        <dbReference type="SAM" id="MobiDB-lite"/>
    </source>
</evidence>
<organism evidence="4 5">
    <name type="scientific">Roseateles subflavus</name>
    <dbReference type="NCBI Taxonomy" id="3053353"/>
    <lineage>
        <taxon>Bacteria</taxon>
        <taxon>Pseudomonadati</taxon>
        <taxon>Pseudomonadota</taxon>
        <taxon>Betaproteobacteria</taxon>
        <taxon>Burkholderiales</taxon>
        <taxon>Sphaerotilaceae</taxon>
        <taxon>Roseateles</taxon>
    </lineage>
</organism>
<feature type="domain" description="Methyl-accepting transducer" evidence="3">
    <location>
        <begin position="72"/>
        <end position="134"/>
    </location>
</feature>
<feature type="compositionally biased region" description="Basic residues" evidence="2">
    <location>
        <begin position="50"/>
        <end position="59"/>
    </location>
</feature>
<dbReference type="PROSITE" id="PS50111">
    <property type="entry name" value="CHEMOTAXIS_TRANSDUC_2"/>
    <property type="match status" value="1"/>
</dbReference>
<feature type="compositionally biased region" description="Low complexity" evidence="2">
    <location>
        <begin position="1"/>
        <end position="14"/>
    </location>
</feature>
<name>A0ABT7LF17_9BURK</name>
<protein>
    <submittedName>
        <fullName evidence="4">Methyl-accepting chemotaxis protein</fullName>
    </submittedName>
</protein>
<gene>
    <name evidence="4" type="ORF">QRD43_05885</name>
</gene>